<organism evidence="1 2">
    <name type="scientific">Pendulispora albinea</name>
    <dbReference type="NCBI Taxonomy" id="2741071"/>
    <lineage>
        <taxon>Bacteria</taxon>
        <taxon>Pseudomonadati</taxon>
        <taxon>Myxococcota</taxon>
        <taxon>Myxococcia</taxon>
        <taxon>Myxococcales</taxon>
        <taxon>Sorangiineae</taxon>
        <taxon>Pendulisporaceae</taxon>
        <taxon>Pendulispora</taxon>
    </lineage>
</organism>
<reference evidence="1 2" key="1">
    <citation type="submission" date="2021-12" db="EMBL/GenBank/DDBJ databases">
        <title>Discovery of the Pendulisporaceae a myxobacterial family with distinct sporulation behavior and unique specialized metabolism.</title>
        <authorList>
            <person name="Garcia R."/>
            <person name="Popoff A."/>
            <person name="Bader C.D."/>
            <person name="Loehr J."/>
            <person name="Walesch S."/>
            <person name="Walt C."/>
            <person name="Boldt J."/>
            <person name="Bunk B."/>
            <person name="Haeckl F.J.F.P.J."/>
            <person name="Gunesch A.P."/>
            <person name="Birkelbach J."/>
            <person name="Nuebel U."/>
            <person name="Pietschmann T."/>
            <person name="Bach T."/>
            <person name="Mueller R."/>
        </authorList>
    </citation>
    <scope>NUCLEOTIDE SEQUENCE [LARGE SCALE GENOMIC DNA]</scope>
    <source>
        <strain evidence="1 2">MSr11954</strain>
    </source>
</reference>
<name>A0ABZ2M2K5_9BACT</name>
<dbReference type="Proteomes" id="UP001370348">
    <property type="component" value="Chromosome"/>
</dbReference>
<keyword evidence="2" id="KW-1185">Reference proteome</keyword>
<proteinExistence type="predicted"/>
<evidence type="ECO:0000313" key="2">
    <source>
        <dbReference type="Proteomes" id="UP001370348"/>
    </source>
</evidence>
<dbReference type="EMBL" id="CP089984">
    <property type="protein sequence ID" value="WXB17195.1"/>
    <property type="molecule type" value="Genomic_DNA"/>
</dbReference>
<evidence type="ECO:0008006" key="3">
    <source>
        <dbReference type="Google" id="ProtNLM"/>
    </source>
</evidence>
<dbReference type="Gene3D" id="3.10.450.50">
    <property type="match status" value="1"/>
</dbReference>
<sequence>MESSWSQDVQQIETIVKAVYACISAPAGVPRDWARFRYLHHPRALSLRTVVDAEGHVEAQIFSVEEYIANVEVLLTNMDFHEIEVARRVERFGEIAHVWSVYEARATPESPTLIKRGANSIQLSYDGTRWWVVSTTWVDERPGLVFDLF</sequence>
<gene>
    <name evidence="1" type="ORF">LZC94_07925</name>
</gene>
<dbReference type="RefSeq" id="WP_394826826.1">
    <property type="nucleotide sequence ID" value="NZ_CP089984.1"/>
</dbReference>
<protein>
    <recommendedName>
        <fullName evidence="3">SnoaL-like domain-containing protein</fullName>
    </recommendedName>
</protein>
<accession>A0ABZ2M2K5</accession>
<evidence type="ECO:0000313" key="1">
    <source>
        <dbReference type="EMBL" id="WXB17195.1"/>
    </source>
</evidence>